<evidence type="ECO:0000313" key="2">
    <source>
        <dbReference type="Proteomes" id="UP000197138"/>
    </source>
</evidence>
<name>A0A218W7M7_PUNGR</name>
<gene>
    <name evidence="1" type="ORF">CDL15_Pgr023508</name>
</gene>
<dbReference type="EMBL" id="MTKT01004950">
    <property type="protein sequence ID" value="OWM68543.1"/>
    <property type="molecule type" value="Genomic_DNA"/>
</dbReference>
<dbReference type="AlphaFoldDB" id="A0A218W7M7"/>
<accession>A0A218W7M7</accession>
<protein>
    <submittedName>
        <fullName evidence="1">Uncharacterized protein</fullName>
    </submittedName>
</protein>
<evidence type="ECO:0000313" key="1">
    <source>
        <dbReference type="EMBL" id="OWM68543.1"/>
    </source>
</evidence>
<proteinExistence type="predicted"/>
<reference evidence="2" key="1">
    <citation type="journal article" date="2017" name="Plant J.">
        <title>The pomegranate (Punica granatum L.) genome and the genomics of punicalagin biosynthesis.</title>
        <authorList>
            <person name="Qin G."/>
            <person name="Xu C."/>
            <person name="Ming R."/>
            <person name="Tang H."/>
            <person name="Guyot R."/>
            <person name="Kramer E.M."/>
            <person name="Hu Y."/>
            <person name="Yi X."/>
            <person name="Qi Y."/>
            <person name="Xu X."/>
            <person name="Gao Z."/>
            <person name="Pan H."/>
            <person name="Jian J."/>
            <person name="Tian Y."/>
            <person name="Yue Z."/>
            <person name="Xu Y."/>
        </authorList>
    </citation>
    <scope>NUCLEOTIDE SEQUENCE [LARGE SCALE GENOMIC DNA]</scope>
    <source>
        <strain evidence="2">cv. Dabenzi</strain>
    </source>
</reference>
<dbReference type="Proteomes" id="UP000197138">
    <property type="component" value="Unassembled WGS sequence"/>
</dbReference>
<organism evidence="1 2">
    <name type="scientific">Punica granatum</name>
    <name type="common">Pomegranate</name>
    <dbReference type="NCBI Taxonomy" id="22663"/>
    <lineage>
        <taxon>Eukaryota</taxon>
        <taxon>Viridiplantae</taxon>
        <taxon>Streptophyta</taxon>
        <taxon>Embryophyta</taxon>
        <taxon>Tracheophyta</taxon>
        <taxon>Spermatophyta</taxon>
        <taxon>Magnoliopsida</taxon>
        <taxon>eudicotyledons</taxon>
        <taxon>Gunneridae</taxon>
        <taxon>Pentapetalae</taxon>
        <taxon>rosids</taxon>
        <taxon>malvids</taxon>
        <taxon>Myrtales</taxon>
        <taxon>Lythraceae</taxon>
        <taxon>Punica</taxon>
    </lineage>
</organism>
<sequence>MRLGLLSIALKVSDILFKALEVQSRQTEITVISKAPKQLRKQSEKSSFGLLGRLRLHICITGLRVSCSRCLTIHVKMINVGYRYKIYCQKRLTALWSPGTGKTGFRASYATEAFFHEN</sequence>
<comment type="caution">
    <text evidence="1">The sequence shown here is derived from an EMBL/GenBank/DDBJ whole genome shotgun (WGS) entry which is preliminary data.</text>
</comment>